<gene>
    <name evidence="1" type="ORF">JL102_22635</name>
</gene>
<dbReference type="EMBL" id="JAESIY010000021">
    <property type="protein sequence ID" value="MBL3658961.1"/>
    <property type="molecule type" value="Genomic_DNA"/>
</dbReference>
<evidence type="ECO:0000313" key="2">
    <source>
        <dbReference type="Proteomes" id="UP000659388"/>
    </source>
</evidence>
<dbReference type="AlphaFoldDB" id="A0A937K2T7"/>
<organism evidence="1 2">
    <name type="scientific">Fulvivirga sediminis</name>
    <dbReference type="NCBI Taxonomy" id="2803949"/>
    <lineage>
        <taxon>Bacteria</taxon>
        <taxon>Pseudomonadati</taxon>
        <taxon>Bacteroidota</taxon>
        <taxon>Cytophagia</taxon>
        <taxon>Cytophagales</taxon>
        <taxon>Fulvivirgaceae</taxon>
        <taxon>Fulvivirga</taxon>
    </lineage>
</organism>
<sequence>MRLDKITIREIKFEWGDLLSDVKSQLSTAESMVENENPYSNSSTLKIPLTDIWSISTNSCEFSSPDSDRLINNVSINISAKDNTKDSVLEAMQSQLGPTSTERNGDRYGSGSVIKNCTWKYDNCQIGVSLYGGIRKERGEESIGIIYIHLEDIELLDSLYTKRLKEIESDLSTRVNINSIDSFKMAKKQWITWSMENHKYPSLSPNFISRALNGFYKREIFKTPEQVQSNINEYEVSIWKSTSDEYYLSNYWETVRLTKSINTSWVNAKPAKGGGYCHISIGNLSINNEHSLPESKALVNRLEELMNIEIKCHQDYDC</sequence>
<accession>A0A937K2T7</accession>
<keyword evidence="2" id="KW-1185">Reference proteome</keyword>
<protein>
    <submittedName>
        <fullName evidence="1">Uncharacterized protein</fullName>
    </submittedName>
</protein>
<evidence type="ECO:0000313" key="1">
    <source>
        <dbReference type="EMBL" id="MBL3658961.1"/>
    </source>
</evidence>
<reference evidence="1" key="1">
    <citation type="submission" date="2021-01" db="EMBL/GenBank/DDBJ databases">
        <title>Fulvivirga kasyanovii gen. nov., sp nov., a novel member of the phylum Bacteroidetes isolated from seawater in a mussel farm.</title>
        <authorList>
            <person name="Zhao L.-H."/>
            <person name="Wang Z.-J."/>
        </authorList>
    </citation>
    <scope>NUCLEOTIDE SEQUENCE</scope>
    <source>
        <strain evidence="1">2943</strain>
    </source>
</reference>
<comment type="caution">
    <text evidence="1">The sequence shown here is derived from an EMBL/GenBank/DDBJ whole genome shotgun (WGS) entry which is preliminary data.</text>
</comment>
<name>A0A937K2T7_9BACT</name>
<proteinExistence type="predicted"/>
<dbReference type="Proteomes" id="UP000659388">
    <property type="component" value="Unassembled WGS sequence"/>
</dbReference>
<dbReference type="RefSeq" id="WP_202246755.1">
    <property type="nucleotide sequence ID" value="NZ_JAESIY010000021.1"/>
</dbReference>